<reference evidence="2" key="1">
    <citation type="submission" date="2020-05" db="EMBL/GenBank/DDBJ databases">
        <title>Phylogenomic resolution of chytrid fungi.</title>
        <authorList>
            <person name="Stajich J.E."/>
            <person name="Amses K."/>
            <person name="Simmons R."/>
            <person name="Seto K."/>
            <person name="Myers J."/>
            <person name="Bonds A."/>
            <person name="Quandt C.A."/>
            <person name="Barry K."/>
            <person name="Liu P."/>
            <person name="Grigoriev I."/>
            <person name="Longcore J.E."/>
            <person name="James T.Y."/>
        </authorList>
    </citation>
    <scope>NUCLEOTIDE SEQUENCE</scope>
    <source>
        <strain evidence="2">JEL0379</strain>
    </source>
</reference>
<evidence type="ECO:0000313" key="3">
    <source>
        <dbReference type="Proteomes" id="UP001212152"/>
    </source>
</evidence>
<gene>
    <name evidence="2" type="ORF">HDU87_006399</name>
</gene>
<dbReference type="Proteomes" id="UP001212152">
    <property type="component" value="Unassembled WGS sequence"/>
</dbReference>
<feature type="compositionally biased region" description="Basic and acidic residues" evidence="1">
    <location>
        <begin position="92"/>
        <end position="106"/>
    </location>
</feature>
<comment type="caution">
    <text evidence="2">The sequence shown here is derived from an EMBL/GenBank/DDBJ whole genome shotgun (WGS) entry which is preliminary data.</text>
</comment>
<proteinExistence type="predicted"/>
<evidence type="ECO:0000256" key="1">
    <source>
        <dbReference type="SAM" id="MobiDB-lite"/>
    </source>
</evidence>
<accession>A0AAD5XL29</accession>
<name>A0AAD5XL29_9FUNG</name>
<keyword evidence="3" id="KW-1185">Reference proteome</keyword>
<feature type="region of interest" description="Disordered" evidence="1">
    <location>
        <begin position="74"/>
        <end position="128"/>
    </location>
</feature>
<sequence length="128" mass="14192">MRSFAAPLSRSDHDFDFGLHAANPANVDHVAVDPDWALLELPFEGAVRGKADSLTKHAGLKVLWTGFTSLTEIDVPEEHRPQTDDADSGPVTDRRRAPDDHWHDLDISELTVELAGNEERDGDKRNAE</sequence>
<protein>
    <submittedName>
        <fullName evidence="2">Uncharacterized protein</fullName>
    </submittedName>
</protein>
<evidence type="ECO:0000313" key="2">
    <source>
        <dbReference type="EMBL" id="KAJ3175164.1"/>
    </source>
</evidence>
<feature type="compositionally biased region" description="Basic and acidic residues" evidence="1">
    <location>
        <begin position="117"/>
        <end position="128"/>
    </location>
</feature>
<dbReference type="AlphaFoldDB" id="A0AAD5XL29"/>
<organism evidence="2 3">
    <name type="scientific">Geranomyces variabilis</name>
    <dbReference type="NCBI Taxonomy" id="109894"/>
    <lineage>
        <taxon>Eukaryota</taxon>
        <taxon>Fungi</taxon>
        <taxon>Fungi incertae sedis</taxon>
        <taxon>Chytridiomycota</taxon>
        <taxon>Chytridiomycota incertae sedis</taxon>
        <taxon>Chytridiomycetes</taxon>
        <taxon>Spizellomycetales</taxon>
        <taxon>Powellomycetaceae</taxon>
        <taxon>Geranomyces</taxon>
    </lineage>
</organism>
<dbReference type="EMBL" id="JADGJQ010000055">
    <property type="protein sequence ID" value="KAJ3175164.1"/>
    <property type="molecule type" value="Genomic_DNA"/>
</dbReference>